<feature type="domain" description="RNase H type-1" evidence="2">
    <location>
        <begin position="567"/>
        <end position="624"/>
    </location>
</feature>
<feature type="domain" description="Reverse transcriptase" evidence="1">
    <location>
        <begin position="6"/>
        <end position="129"/>
    </location>
</feature>
<proteinExistence type="predicted"/>
<evidence type="ECO:0000259" key="1">
    <source>
        <dbReference type="Pfam" id="PF00078"/>
    </source>
</evidence>
<dbReference type="GO" id="GO:0004523">
    <property type="term" value="F:RNA-DNA hybrid ribonuclease activity"/>
    <property type="evidence" value="ECO:0007669"/>
    <property type="project" value="InterPro"/>
</dbReference>
<comment type="caution">
    <text evidence="3">The sequence shown here is derived from an EMBL/GenBank/DDBJ whole genome shotgun (WGS) entry which is preliminary data.</text>
</comment>
<dbReference type="PANTHER" id="PTHR33116:SF70">
    <property type="entry name" value="NON-LTR RETROELEMENT REVERSE TRANSCRIPTASE-LIKE PROTEIN"/>
    <property type="match status" value="1"/>
</dbReference>
<evidence type="ECO:0000259" key="2">
    <source>
        <dbReference type="Pfam" id="PF13456"/>
    </source>
</evidence>
<organism evidence="3 4">
    <name type="scientific">Hibiscus syriacus</name>
    <name type="common">Rose of Sharon</name>
    <dbReference type="NCBI Taxonomy" id="106335"/>
    <lineage>
        <taxon>Eukaryota</taxon>
        <taxon>Viridiplantae</taxon>
        <taxon>Streptophyta</taxon>
        <taxon>Embryophyta</taxon>
        <taxon>Tracheophyta</taxon>
        <taxon>Spermatophyta</taxon>
        <taxon>Magnoliopsida</taxon>
        <taxon>eudicotyledons</taxon>
        <taxon>Gunneridae</taxon>
        <taxon>Pentapetalae</taxon>
        <taxon>rosids</taxon>
        <taxon>malvids</taxon>
        <taxon>Malvales</taxon>
        <taxon>Malvaceae</taxon>
        <taxon>Malvoideae</taxon>
        <taxon>Hibiscus</taxon>
    </lineage>
</organism>
<evidence type="ECO:0000313" key="3">
    <source>
        <dbReference type="EMBL" id="KAE8663066.1"/>
    </source>
</evidence>
<dbReference type="InterPro" id="IPR044730">
    <property type="entry name" value="RNase_H-like_dom_plant"/>
</dbReference>
<dbReference type="Proteomes" id="UP000436088">
    <property type="component" value="Unassembled WGS sequence"/>
</dbReference>
<dbReference type="PANTHER" id="PTHR33116">
    <property type="entry name" value="REVERSE TRANSCRIPTASE ZINC-BINDING DOMAIN-CONTAINING PROTEIN-RELATED-RELATED"/>
    <property type="match status" value="1"/>
</dbReference>
<dbReference type="AlphaFoldDB" id="A0A6A2XM41"/>
<dbReference type="Pfam" id="PF00078">
    <property type="entry name" value="RVT_1"/>
    <property type="match status" value="1"/>
</dbReference>
<evidence type="ECO:0008006" key="5">
    <source>
        <dbReference type="Google" id="ProtNLM"/>
    </source>
</evidence>
<keyword evidence="4" id="KW-1185">Reference proteome</keyword>
<dbReference type="GO" id="GO:0003676">
    <property type="term" value="F:nucleic acid binding"/>
    <property type="evidence" value="ECO:0007669"/>
    <property type="project" value="InterPro"/>
</dbReference>
<dbReference type="InterPro" id="IPR002156">
    <property type="entry name" value="RNaseH_domain"/>
</dbReference>
<sequence>MPRLVRPNQTSSIVGRSVTENIIINQEVVHSMKAFKSSKGWMAIKVDLEKAFERVQWAFIHDTLVVAPFPPNIIRVIMHCITSSFIQVQWNGIWSSSFRPERGIRQGESLSPYLFILVMERLGNCIHNTVSSGAWKPFHLVRNGSAISHLFFAAILFYMEEQIWPKSESWIQFLLNLALFLMVESLGKYLGTPVIHKRLSSSDYEFILDRMRSKLNGWTTCISSMAGRLTFAKSVLAAIPIYFMQTTLLSTHICSEIDKIIRQFLWGSTTSGRKPSLLNWDTVRKLWIEVVLASITPEAIIWRSFSKLLMLWKQSLTSSESDPLLFRICRIPAIGVGRTRGLLRIAAAVRLGSAWHGSARGRVRVNLGGRSAYCNDYTHRDEFVSKAVTIGTCDPLPGRLLGLSKFRNVSGFLFGKLMTQSERAQRHLTPDSYCPVCNSAPETLLHSLRDCAAVRGPWNKLLAPKDTEFFRSQLQPWLQSNLNSTKILSQSGISWNNLFSSLLWLLWKRQNDHVFSASCWPLEDLLHRGIALAKHFTEFSPSKHAQSSDPMERVSWVKPLAQWLCLNTDGAMDVVAGSSSIGGVIRSNNGTWITGFNKHIGISNPFQTELWGVFVGLQVAWSLGNLVAEKMAKLSTPSHPSLILHDQPPHEVTHLLDRDAAGYSYSRKSQL</sequence>
<dbReference type="InterPro" id="IPR000477">
    <property type="entry name" value="RT_dom"/>
</dbReference>
<dbReference type="CDD" id="cd06222">
    <property type="entry name" value="RNase_H_like"/>
    <property type="match status" value="1"/>
</dbReference>
<dbReference type="EMBL" id="VEPZ02001692">
    <property type="protein sequence ID" value="KAE8663066.1"/>
    <property type="molecule type" value="Genomic_DNA"/>
</dbReference>
<dbReference type="Pfam" id="PF13456">
    <property type="entry name" value="RVT_3"/>
    <property type="match status" value="1"/>
</dbReference>
<accession>A0A6A2XM41</accession>
<protein>
    <recommendedName>
        <fullName evidence="5">Reverse transcriptase domain-containing protein</fullName>
    </recommendedName>
</protein>
<evidence type="ECO:0000313" key="4">
    <source>
        <dbReference type="Proteomes" id="UP000436088"/>
    </source>
</evidence>
<name>A0A6A2XM41_HIBSY</name>
<gene>
    <name evidence="3" type="ORF">F3Y22_tig00113123pilonHSYRG00209</name>
</gene>
<reference evidence="3" key="1">
    <citation type="submission" date="2019-09" db="EMBL/GenBank/DDBJ databases">
        <title>Draft genome information of white flower Hibiscus syriacus.</title>
        <authorList>
            <person name="Kim Y.-M."/>
        </authorList>
    </citation>
    <scope>NUCLEOTIDE SEQUENCE [LARGE SCALE GENOMIC DNA]</scope>
    <source>
        <strain evidence="3">YM2019G1</strain>
    </source>
</reference>